<dbReference type="Gene3D" id="3.40.605.10">
    <property type="entry name" value="Aldehyde Dehydrogenase, Chain A, domain 1"/>
    <property type="match status" value="1"/>
</dbReference>
<dbReference type="Proteomes" id="UP000316095">
    <property type="component" value="Unassembled WGS sequence"/>
</dbReference>
<proteinExistence type="inferred from homology"/>
<dbReference type="SUPFAM" id="SSF53720">
    <property type="entry name" value="ALDH-like"/>
    <property type="match status" value="1"/>
</dbReference>
<keyword evidence="4 7" id="KW-0521">NADP</keyword>
<dbReference type="GO" id="GO:0050661">
    <property type="term" value="F:NADP binding"/>
    <property type="evidence" value="ECO:0007669"/>
    <property type="project" value="InterPro"/>
</dbReference>
<evidence type="ECO:0000313" key="9">
    <source>
        <dbReference type="EMBL" id="TWT62008.1"/>
    </source>
</evidence>
<gene>
    <name evidence="9" type="primary">proA_3</name>
    <name evidence="7" type="synonym">proA</name>
    <name evidence="9" type="ORF">Pan54_27470</name>
</gene>
<dbReference type="GO" id="GO:0004350">
    <property type="term" value="F:glutamate-5-semialdehyde dehydrogenase activity"/>
    <property type="evidence" value="ECO:0007669"/>
    <property type="project" value="UniProtKB-UniRule"/>
</dbReference>
<dbReference type="EC" id="1.2.1.41" evidence="7"/>
<keyword evidence="10" id="KW-1185">Reference proteome</keyword>
<dbReference type="InterPro" id="IPR016161">
    <property type="entry name" value="Ald_DH/histidinol_DH"/>
</dbReference>
<feature type="domain" description="Aldehyde dehydrogenase" evidence="8">
    <location>
        <begin position="13"/>
        <end position="287"/>
    </location>
</feature>
<evidence type="ECO:0000256" key="7">
    <source>
        <dbReference type="HAMAP-Rule" id="MF_00412"/>
    </source>
</evidence>
<evidence type="ECO:0000256" key="3">
    <source>
        <dbReference type="ARBA" id="ARBA00022650"/>
    </source>
</evidence>
<comment type="pathway">
    <text evidence="1 7">Amino-acid biosynthesis; L-proline biosynthesis; L-glutamate 5-semialdehyde from L-glutamate: step 2/2.</text>
</comment>
<dbReference type="HAMAP" id="MF_00412">
    <property type="entry name" value="ProA"/>
    <property type="match status" value="1"/>
</dbReference>
<evidence type="ECO:0000256" key="5">
    <source>
        <dbReference type="ARBA" id="ARBA00023002"/>
    </source>
</evidence>
<dbReference type="InterPro" id="IPR016163">
    <property type="entry name" value="Ald_DH_C"/>
</dbReference>
<name>A0A5C5XH45_9PLAN</name>
<dbReference type="PROSITE" id="PS01223">
    <property type="entry name" value="PROA"/>
    <property type="match status" value="1"/>
</dbReference>
<dbReference type="PANTHER" id="PTHR11063:SF8">
    <property type="entry name" value="DELTA-1-PYRROLINE-5-CARBOXYLATE SYNTHASE"/>
    <property type="match status" value="1"/>
</dbReference>
<dbReference type="RefSeq" id="WP_146503914.1">
    <property type="nucleotide sequence ID" value="NZ_SJPG01000001.1"/>
</dbReference>
<comment type="subcellular location">
    <subcellularLocation>
        <location evidence="7">Cytoplasm</location>
    </subcellularLocation>
</comment>
<dbReference type="GO" id="GO:0005737">
    <property type="term" value="C:cytoplasm"/>
    <property type="evidence" value="ECO:0007669"/>
    <property type="project" value="UniProtKB-SubCell"/>
</dbReference>
<comment type="function">
    <text evidence="7">Catalyzes the NADPH-dependent reduction of L-glutamate 5-phosphate into L-glutamate 5-semialdehyde and phosphate. The product spontaneously undergoes cyclization to form 1-pyrroline-5-carboxylate.</text>
</comment>
<keyword evidence="7" id="KW-0963">Cytoplasm</keyword>
<sequence>MTTTIEDLTQYTDRVANQAAASTTPLVSASGQQKIDWLHATAEALLDRQEELIRANANDLANADQYQLTEAMVDRLRLTEKGLQGIATAVREIAALPEPIGEIIDSTVRPNGLLVSRVRVPLGVVFFIYESRPNVTIDAAALCVKSGNAVILRGGKEAFHSNHAFHKILVEGLIAHDLPEHAVQMVETTDREAVGHFLKRSDKIDVTIPRGGKSLIERVAKEARMPVIKHFDGNCHVYVNRDANLKMAQEILFNSKCHRTGVCNAAESLVVDAEFAEKHMTELVAPLLKAGVEIRGCERTCQYVSAAKQATTKDFGEEFLGMTISSKIVESLDEAVSHINKYSSRHTEAIVTDNLWAARQFTTQIDSAAVMVNASTRFNDGGEFGLGAEIGISTDKLHARGPCGLRELTSYKYVVQGAGQIR</sequence>
<comment type="catalytic activity">
    <reaction evidence="6 7">
        <text>L-glutamate 5-semialdehyde + phosphate + NADP(+) = L-glutamyl 5-phosphate + NADPH + H(+)</text>
        <dbReference type="Rhea" id="RHEA:19541"/>
        <dbReference type="ChEBI" id="CHEBI:15378"/>
        <dbReference type="ChEBI" id="CHEBI:43474"/>
        <dbReference type="ChEBI" id="CHEBI:57783"/>
        <dbReference type="ChEBI" id="CHEBI:58066"/>
        <dbReference type="ChEBI" id="CHEBI:58274"/>
        <dbReference type="ChEBI" id="CHEBI:58349"/>
        <dbReference type="EC" id="1.2.1.41"/>
    </reaction>
</comment>
<comment type="similarity">
    <text evidence="7">Belongs to the gamma-glutamyl phosphate reductase family.</text>
</comment>
<dbReference type="PANTHER" id="PTHR11063">
    <property type="entry name" value="GLUTAMATE SEMIALDEHYDE DEHYDROGENASE"/>
    <property type="match status" value="1"/>
</dbReference>
<keyword evidence="5 7" id="KW-0560">Oxidoreductase</keyword>
<dbReference type="EMBL" id="SJPG01000001">
    <property type="protein sequence ID" value="TWT62008.1"/>
    <property type="molecule type" value="Genomic_DNA"/>
</dbReference>
<evidence type="ECO:0000256" key="2">
    <source>
        <dbReference type="ARBA" id="ARBA00022605"/>
    </source>
</evidence>
<dbReference type="Pfam" id="PF00171">
    <property type="entry name" value="Aldedh"/>
    <property type="match status" value="1"/>
</dbReference>
<dbReference type="InterPro" id="IPR000965">
    <property type="entry name" value="GPR_dom"/>
</dbReference>
<comment type="caution">
    <text evidence="9">The sequence shown here is derived from an EMBL/GenBank/DDBJ whole genome shotgun (WGS) entry which is preliminary data.</text>
</comment>
<dbReference type="CDD" id="cd07079">
    <property type="entry name" value="ALDH_F18-19_ProA-GPR"/>
    <property type="match status" value="1"/>
</dbReference>
<protein>
    <recommendedName>
        <fullName evidence="7">Gamma-glutamyl phosphate reductase</fullName>
        <shortName evidence="7">GPR</shortName>
        <ecNumber evidence="7">1.2.1.41</ecNumber>
    </recommendedName>
    <alternativeName>
        <fullName evidence="7">Glutamate-5-semialdehyde dehydrogenase</fullName>
    </alternativeName>
    <alternativeName>
        <fullName evidence="7">Glutamyl-gamma-semialdehyde dehydrogenase</fullName>
        <shortName evidence="7">GSA dehydrogenase</shortName>
    </alternativeName>
</protein>
<dbReference type="PIRSF" id="PIRSF000151">
    <property type="entry name" value="GPR"/>
    <property type="match status" value="1"/>
</dbReference>
<dbReference type="NCBIfam" id="NF001221">
    <property type="entry name" value="PRK00197.1"/>
    <property type="match status" value="1"/>
</dbReference>
<keyword evidence="3 7" id="KW-0641">Proline biosynthesis</keyword>
<dbReference type="InterPro" id="IPR012134">
    <property type="entry name" value="Glu-5-SA_DH"/>
</dbReference>
<dbReference type="UniPathway" id="UPA00098">
    <property type="reaction ID" value="UER00360"/>
</dbReference>
<dbReference type="InterPro" id="IPR015590">
    <property type="entry name" value="Aldehyde_DH_dom"/>
</dbReference>
<dbReference type="FunFam" id="3.40.309.10:FF:000006">
    <property type="entry name" value="Gamma-glutamyl phosphate reductase"/>
    <property type="match status" value="1"/>
</dbReference>
<accession>A0A5C5XH45</accession>
<dbReference type="AlphaFoldDB" id="A0A5C5XH45"/>
<dbReference type="GO" id="GO:0055129">
    <property type="term" value="P:L-proline biosynthetic process"/>
    <property type="evidence" value="ECO:0007669"/>
    <property type="project" value="UniProtKB-UniRule"/>
</dbReference>
<evidence type="ECO:0000256" key="1">
    <source>
        <dbReference type="ARBA" id="ARBA00004985"/>
    </source>
</evidence>
<reference evidence="9 10" key="1">
    <citation type="submission" date="2019-02" db="EMBL/GenBank/DDBJ databases">
        <title>Deep-cultivation of Planctomycetes and their phenomic and genomic characterization uncovers novel biology.</title>
        <authorList>
            <person name="Wiegand S."/>
            <person name="Jogler M."/>
            <person name="Boedeker C."/>
            <person name="Pinto D."/>
            <person name="Vollmers J."/>
            <person name="Rivas-Marin E."/>
            <person name="Kohn T."/>
            <person name="Peeters S.H."/>
            <person name="Heuer A."/>
            <person name="Rast P."/>
            <person name="Oberbeckmann S."/>
            <person name="Bunk B."/>
            <person name="Jeske O."/>
            <person name="Meyerdierks A."/>
            <person name="Storesund J.E."/>
            <person name="Kallscheuer N."/>
            <person name="Luecker S."/>
            <person name="Lage O.M."/>
            <person name="Pohl T."/>
            <person name="Merkel B.J."/>
            <person name="Hornburger P."/>
            <person name="Mueller R.-W."/>
            <person name="Bruemmer F."/>
            <person name="Labrenz M."/>
            <person name="Spormann A.M."/>
            <person name="Op Den Camp H."/>
            <person name="Overmann J."/>
            <person name="Amann R."/>
            <person name="Jetten M.S.M."/>
            <person name="Mascher T."/>
            <person name="Medema M.H."/>
            <person name="Devos D.P."/>
            <person name="Kaster A.-K."/>
            <person name="Ovreas L."/>
            <person name="Rohde M."/>
            <person name="Galperin M.Y."/>
            <person name="Jogler C."/>
        </authorList>
    </citation>
    <scope>NUCLEOTIDE SEQUENCE [LARGE SCALE GENOMIC DNA]</scope>
    <source>
        <strain evidence="9 10">Pan54</strain>
    </source>
</reference>
<dbReference type="InterPro" id="IPR020593">
    <property type="entry name" value="G-glutamylP_reductase_CS"/>
</dbReference>
<evidence type="ECO:0000256" key="6">
    <source>
        <dbReference type="ARBA" id="ARBA00049024"/>
    </source>
</evidence>
<organism evidence="9 10">
    <name type="scientific">Rubinisphaera italica</name>
    <dbReference type="NCBI Taxonomy" id="2527969"/>
    <lineage>
        <taxon>Bacteria</taxon>
        <taxon>Pseudomonadati</taxon>
        <taxon>Planctomycetota</taxon>
        <taxon>Planctomycetia</taxon>
        <taxon>Planctomycetales</taxon>
        <taxon>Planctomycetaceae</taxon>
        <taxon>Rubinisphaera</taxon>
    </lineage>
</organism>
<dbReference type="NCBIfam" id="TIGR00407">
    <property type="entry name" value="proA"/>
    <property type="match status" value="1"/>
</dbReference>
<evidence type="ECO:0000313" key="10">
    <source>
        <dbReference type="Proteomes" id="UP000316095"/>
    </source>
</evidence>
<keyword evidence="2 7" id="KW-0028">Amino-acid biosynthesis</keyword>
<dbReference type="OrthoDB" id="9809970at2"/>
<evidence type="ECO:0000256" key="4">
    <source>
        <dbReference type="ARBA" id="ARBA00022857"/>
    </source>
</evidence>
<dbReference type="Gene3D" id="3.40.309.10">
    <property type="entry name" value="Aldehyde Dehydrogenase, Chain A, domain 2"/>
    <property type="match status" value="1"/>
</dbReference>
<dbReference type="InterPro" id="IPR016162">
    <property type="entry name" value="Ald_DH_N"/>
</dbReference>
<evidence type="ECO:0000259" key="8">
    <source>
        <dbReference type="Pfam" id="PF00171"/>
    </source>
</evidence>